<name>A0A2P2PKL7_RHIMU</name>
<evidence type="ECO:0000256" key="1">
    <source>
        <dbReference type="SAM" id="MobiDB-lite"/>
    </source>
</evidence>
<dbReference type="AlphaFoldDB" id="A0A2P2PKL7"/>
<dbReference type="EMBL" id="GGEC01074794">
    <property type="protein sequence ID" value="MBX55278.1"/>
    <property type="molecule type" value="Transcribed_RNA"/>
</dbReference>
<reference evidence="2" key="1">
    <citation type="submission" date="2018-02" db="EMBL/GenBank/DDBJ databases">
        <title>Rhizophora mucronata_Transcriptome.</title>
        <authorList>
            <person name="Meera S.P."/>
            <person name="Sreeshan A."/>
            <person name="Augustine A."/>
        </authorList>
    </citation>
    <scope>NUCLEOTIDE SEQUENCE</scope>
    <source>
        <tissue evidence="2">Leaf</tissue>
    </source>
</reference>
<evidence type="ECO:0000313" key="2">
    <source>
        <dbReference type="EMBL" id="MBX55278.1"/>
    </source>
</evidence>
<accession>A0A2P2PKL7</accession>
<sequence length="50" mass="5964">MKNHRQQAKRTGEEQHAVCPANEQSVQLVQYQRFIDPEKSKLQSRDRQQI</sequence>
<organism evidence="2">
    <name type="scientific">Rhizophora mucronata</name>
    <name type="common">Asiatic mangrove</name>
    <dbReference type="NCBI Taxonomy" id="61149"/>
    <lineage>
        <taxon>Eukaryota</taxon>
        <taxon>Viridiplantae</taxon>
        <taxon>Streptophyta</taxon>
        <taxon>Embryophyta</taxon>
        <taxon>Tracheophyta</taxon>
        <taxon>Spermatophyta</taxon>
        <taxon>Magnoliopsida</taxon>
        <taxon>eudicotyledons</taxon>
        <taxon>Gunneridae</taxon>
        <taxon>Pentapetalae</taxon>
        <taxon>rosids</taxon>
        <taxon>fabids</taxon>
        <taxon>Malpighiales</taxon>
        <taxon>Rhizophoraceae</taxon>
        <taxon>Rhizophora</taxon>
    </lineage>
</organism>
<protein>
    <submittedName>
        <fullName evidence="2">Uncharacterized protein</fullName>
    </submittedName>
</protein>
<proteinExistence type="predicted"/>
<feature type="region of interest" description="Disordered" evidence="1">
    <location>
        <begin position="1"/>
        <end position="22"/>
    </location>
</feature>